<keyword evidence="3 5" id="KW-1133">Transmembrane helix</keyword>
<evidence type="ECO:0000256" key="1">
    <source>
        <dbReference type="ARBA" id="ARBA00004141"/>
    </source>
</evidence>
<evidence type="ECO:0000313" key="6">
    <source>
        <dbReference type="EMBL" id="UJO19214.1"/>
    </source>
</evidence>
<accession>A0A9Q8PB27</accession>
<dbReference type="RefSeq" id="XP_047763580.1">
    <property type="nucleotide sequence ID" value="XM_047906348.1"/>
</dbReference>
<evidence type="ECO:0000256" key="3">
    <source>
        <dbReference type="ARBA" id="ARBA00022989"/>
    </source>
</evidence>
<dbReference type="GeneID" id="71987078"/>
<name>A0A9Q8PB27_PASFU</name>
<keyword evidence="2 5" id="KW-0812">Transmembrane</keyword>
<feature type="transmembrane region" description="Helical" evidence="5">
    <location>
        <begin position="256"/>
        <end position="280"/>
    </location>
</feature>
<gene>
    <name evidence="6" type="ORF">CLAFUR5_07200</name>
</gene>
<evidence type="ECO:0000313" key="7">
    <source>
        <dbReference type="Proteomes" id="UP000756132"/>
    </source>
</evidence>
<feature type="transmembrane region" description="Helical" evidence="5">
    <location>
        <begin position="56"/>
        <end position="77"/>
    </location>
</feature>
<sequence length="305" mass="32905">MGSREFCTEVTPQCPVELTTYGYRPTLAGNSIILALFGICTIAQLALGIKHRLPAFASVVCIACALECAGYGGRLMMNDNPWSSGGFKLQIVGLILAPSFLAAGIYLTFKHLVIVLGRQYSRLMPRLYPWIFISCDFASIVLQAIGGGIAASETEQLLDVGNGIIIAGIAFQVATMGVCILLAVDFAIKLWKSRSRSTADGAALENVKTYTTTTAFYYYLGCMAVAFVTIFIRCIYRLPEMAGGWGNPLMRNEKEFLILDGAMVAIAAVLMTIAHPGIFFPEMRAKNVARQAEQAEKAAGGNESP</sequence>
<dbReference type="OrthoDB" id="4521223at2759"/>
<protein>
    <submittedName>
        <fullName evidence="6">Efflux pump himE</fullName>
    </submittedName>
</protein>
<dbReference type="InterPro" id="IPR007568">
    <property type="entry name" value="RTA1"/>
</dbReference>
<feature type="transmembrane region" description="Helical" evidence="5">
    <location>
        <begin position="27"/>
        <end position="49"/>
    </location>
</feature>
<dbReference type="KEGG" id="ffu:CLAFUR5_07200"/>
<dbReference type="OMA" id="RHKAIKN"/>
<dbReference type="Proteomes" id="UP000756132">
    <property type="component" value="Chromosome 6"/>
</dbReference>
<dbReference type="PANTHER" id="PTHR31465:SF8">
    <property type="entry name" value="DOMAIN PROTEIN, PUTATIVE (AFU_ORTHOLOGUE AFUA_6G14140)-RELATED"/>
    <property type="match status" value="1"/>
</dbReference>
<feature type="transmembrane region" description="Helical" evidence="5">
    <location>
        <begin position="216"/>
        <end position="236"/>
    </location>
</feature>
<feature type="transmembrane region" description="Helical" evidence="5">
    <location>
        <begin position="163"/>
        <end position="188"/>
    </location>
</feature>
<evidence type="ECO:0000256" key="4">
    <source>
        <dbReference type="ARBA" id="ARBA00023136"/>
    </source>
</evidence>
<dbReference type="GO" id="GO:0000324">
    <property type="term" value="C:fungal-type vacuole"/>
    <property type="evidence" value="ECO:0007669"/>
    <property type="project" value="TreeGrafter"/>
</dbReference>
<dbReference type="GO" id="GO:0005886">
    <property type="term" value="C:plasma membrane"/>
    <property type="evidence" value="ECO:0007669"/>
    <property type="project" value="TreeGrafter"/>
</dbReference>
<dbReference type="Pfam" id="PF04479">
    <property type="entry name" value="RTA1"/>
    <property type="match status" value="1"/>
</dbReference>
<keyword evidence="7" id="KW-1185">Reference proteome</keyword>
<organism evidence="6 7">
    <name type="scientific">Passalora fulva</name>
    <name type="common">Tomato leaf mold</name>
    <name type="synonym">Cladosporium fulvum</name>
    <dbReference type="NCBI Taxonomy" id="5499"/>
    <lineage>
        <taxon>Eukaryota</taxon>
        <taxon>Fungi</taxon>
        <taxon>Dikarya</taxon>
        <taxon>Ascomycota</taxon>
        <taxon>Pezizomycotina</taxon>
        <taxon>Dothideomycetes</taxon>
        <taxon>Dothideomycetidae</taxon>
        <taxon>Mycosphaerellales</taxon>
        <taxon>Mycosphaerellaceae</taxon>
        <taxon>Fulvia</taxon>
    </lineage>
</organism>
<keyword evidence="4 5" id="KW-0472">Membrane</keyword>
<reference evidence="6" key="2">
    <citation type="journal article" date="2022" name="Microb. Genom.">
        <title>A chromosome-scale genome assembly of the tomato pathogen Cladosporium fulvum reveals a compartmentalized genome architecture and the presence of a dispensable chromosome.</title>
        <authorList>
            <person name="Zaccaron A.Z."/>
            <person name="Chen L.H."/>
            <person name="Samaras A."/>
            <person name="Stergiopoulos I."/>
        </authorList>
    </citation>
    <scope>NUCLEOTIDE SEQUENCE</scope>
    <source>
        <strain evidence="6">Race5_Kim</strain>
    </source>
</reference>
<proteinExistence type="predicted"/>
<dbReference type="PANTHER" id="PTHR31465">
    <property type="entry name" value="PROTEIN RTA1-RELATED"/>
    <property type="match status" value="1"/>
</dbReference>
<feature type="transmembrane region" description="Helical" evidence="5">
    <location>
        <begin position="89"/>
        <end position="109"/>
    </location>
</feature>
<evidence type="ECO:0000256" key="2">
    <source>
        <dbReference type="ARBA" id="ARBA00022692"/>
    </source>
</evidence>
<evidence type="ECO:0000256" key="5">
    <source>
        <dbReference type="SAM" id="Phobius"/>
    </source>
</evidence>
<feature type="transmembrane region" description="Helical" evidence="5">
    <location>
        <begin position="130"/>
        <end position="151"/>
    </location>
</feature>
<dbReference type="AlphaFoldDB" id="A0A9Q8PB27"/>
<comment type="subcellular location">
    <subcellularLocation>
        <location evidence="1">Membrane</location>
        <topology evidence="1">Multi-pass membrane protein</topology>
    </subcellularLocation>
</comment>
<dbReference type="EMBL" id="CP090168">
    <property type="protein sequence ID" value="UJO19214.1"/>
    <property type="molecule type" value="Genomic_DNA"/>
</dbReference>
<reference evidence="6" key="1">
    <citation type="submission" date="2021-12" db="EMBL/GenBank/DDBJ databases">
        <authorList>
            <person name="Zaccaron A."/>
            <person name="Stergiopoulos I."/>
        </authorList>
    </citation>
    <scope>NUCLEOTIDE SEQUENCE</scope>
    <source>
        <strain evidence="6">Race5_Kim</strain>
    </source>
</reference>